<evidence type="ECO:0000313" key="12">
    <source>
        <dbReference type="EMBL" id="QSX08832.1"/>
    </source>
</evidence>
<dbReference type="InterPro" id="IPR015856">
    <property type="entry name" value="ABC_transpr_CbiO/EcfA_su"/>
</dbReference>
<evidence type="ECO:0000256" key="6">
    <source>
        <dbReference type="ARBA" id="ARBA00022840"/>
    </source>
</evidence>
<dbReference type="Gene3D" id="3.40.50.300">
    <property type="entry name" value="P-loop containing nucleotide triphosphate hydrolases"/>
    <property type="match status" value="1"/>
</dbReference>
<evidence type="ECO:0000256" key="5">
    <source>
        <dbReference type="ARBA" id="ARBA00022741"/>
    </source>
</evidence>
<keyword evidence="5 10" id="KW-0547">Nucleotide-binding</keyword>
<name>A0A974XFC7_9FIRM</name>
<evidence type="ECO:0000256" key="10">
    <source>
        <dbReference type="RuleBase" id="RU364103"/>
    </source>
</evidence>
<comment type="subcellular location">
    <subcellularLocation>
        <location evidence="1 10">Cell membrane</location>
        <topology evidence="1 10">Peripheral membrane protein</topology>
    </subcellularLocation>
</comment>
<keyword evidence="6 10" id="KW-0067">ATP-binding</keyword>
<dbReference type="InterPro" id="IPR005876">
    <property type="entry name" value="Co_trans_ATP-bd"/>
</dbReference>
<evidence type="ECO:0000256" key="4">
    <source>
        <dbReference type="ARBA" id="ARBA00022475"/>
    </source>
</evidence>
<dbReference type="EMBL" id="CP071444">
    <property type="protein sequence ID" value="QSX08832.1"/>
    <property type="molecule type" value="Genomic_DNA"/>
</dbReference>
<comment type="function">
    <text evidence="10">Part of an ABC transporter complex. Responsible for energy coupling to the transport system.</text>
</comment>
<dbReference type="InterPro" id="IPR050095">
    <property type="entry name" value="ECF_ABC_transporter_ATP-bd"/>
</dbReference>
<evidence type="ECO:0000259" key="11">
    <source>
        <dbReference type="PROSITE" id="PS50893"/>
    </source>
</evidence>
<proteinExistence type="inferred from homology"/>
<evidence type="ECO:0000256" key="1">
    <source>
        <dbReference type="ARBA" id="ARBA00004202"/>
    </source>
</evidence>
<evidence type="ECO:0000313" key="13">
    <source>
        <dbReference type="Proteomes" id="UP000663499"/>
    </source>
</evidence>
<dbReference type="GO" id="GO:0043190">
    <property type="term" value="C:ATP-binding cassette (ABC) transporter complex"/>
    <property type="evidence" value="ECO:0007669"/>
    <property type="project" value="TreeGrafter"/>
</dbReference>
<dbReference type="CDD" id="cd03225">
    <property type="entry name" value="ABC_cobalt_CbiO_domain1"/>
    <property type="match status" value="1"/>
</dbReference>
<comment type="function">
    <text evidence="9">Probably part of an ABC transporter complex. Responsible for energy coupling to the transport system.</text>
</comment>
<evidence type="ECO:0000256" key="7">
    <source>
        <dbReference type="ARBA" id="ARBA00022967"/>
    </source>
</evidence>
<keyword evidence="3 10" id="KW-0813">Transport</keyword>
<dbReference type="GO" id="GO:0042626">
    <property type="term" value="F:ATPase-coupled transmembrane transporter activity"/>
    <property type="evidence" value="ECO:0007669"/>
    <property type="project" value="TreeGrafter"/>
</dbReference>
<evidence type="ECO:0000256" key="8">
    <source>
        <dbReference type="ARBA" id="ARBA00023136"/>
    </source>
</evidence>
<dbReference type="FunFam" id="3.40.50.300:FF:000224">
    <property type="entry name" value="Energy-coupling factor transporter ATP-binding protein EcfA"/>
    <property type="match status" value="1"/>
</dbReference>
<dbReference type="PANTHER" id="PTHR43553:SF24">
    <property type="entry name" value="ENERGY-COUPLING FACTOR TRANSPORTER ATP-BINDING PROTEIN ECFA1"/>
    <property type="match status" value="1"/>
</dbReference>
<keyword evidence="4 10" id="KW-1003">Cell membrane</keyword>
<reference evidence="12" key="1">
    <citation type="submission" date="2021-03" db="EMBL/GenBank/DDBJ databases">
        <title>Alkalibacter marinus sp. nov., isolated from tidal flat sediment.</title>
        <authorList>
            <person name="Namirimu T."/>
            <person name="Yang J.-A."/>
            <person name="Yang S.-H."/>
            <person name="Kim Y.-J."/>
            <person name="Kwon K.K."/>
        </authorList>
    </citation>
    <scope>NUCLEOTIDE SEQUENCE</scope>
    <source>
        <strain evidence="12">ES005</strain>
    </source>
</reference>
<dbReference type="GO" id="GO:0016887">
    <property type="term" value="F:ATP hydrolysis activity"/>
    <property type="evidence" value="ECO:0007669"/>
    <property type="project" value="InterPro"/>
</dbReference>
<dbReference type="SUPFAM" id="SSF52540">
    <property type="entry name" value="P-loop containing nucleoside triphosphate hydrolases"/>
    <property type="match status" value="1"/>
</dbReference>
<comment type="similarity">
    <text evidence="2 10">Belongs to the ABC transporter superfamily.</text>
</comment>
<dbReference type="Proteomes" id="UP000663499">
    <property type="component" value="Chromosome"/>
</dbReference>
<dbReference type="GO" id="GO:0006824">
    <property type="term" value="P:cobalt ion transport"/>
    <property type="evidence" value="ECO:0007669"/>
    <property type="project" value="InterPro"/>
</dbReference>
<dbReference type="PROSITE" id="PS50893">
    <property type="entry name" value="ABC_TRANSPORTER_2"/>
    <property type="match status" value="1"/>
</dbReference>
<dbReference type="NCBIfam" id="TIGR01166">
    <property type="entry name" value="cbiO"/>
    <property type="match status" value="1"/>
</dbReference>
<keyword evidence="8 10" id="KW-0472">Membrane</keyword>
<protein>
    <recommendedName>
        <fullName evidence="10">ABC transporter ATP-binding protein</fullName>
    </recommendedName>
</protein>
<gene>
    <name evidence="12" type="ORF">J0B03_01740</name>
</gene>
<evidence type="ECO:0000256" key="9">
    <source>
        <dbReference type="ARBA" id="ARBA00025157"/>
    </source>
</evidence>
<feature type="domain" description="ABC transporter" evidence="11">
    <location>
        <begin position="2"/>
        <end position="237"/>
    </location>
</feature>
<organism evidence="12 13">
    <name type="scientific">Alkalibacter rhizosphaerae</name>
    <dbReference type="NCBI Taxonomy" id="2815577"/>
    <lineage>
        <taxon>Bacteria</taxon>
        <taxon>Bacillati</taxon>
        <taxon>Bacillota</taxon>
        <taxon>Clostridia</taxon>
        <taxon>Eubacteriales</taxon>
        <taxon>Eubacteriaceae</taxon>
        <taxon>Alkalibacter</taxon>
    </lineage>
</organism>
<dbReference type="Pfam" id="PF00005">
    <property type="entry name" value="ABC_tran"/>
    <property type="match status" value="1"/>
</dbReference>
<sequence>MIEIKELYYNYTDGSQALNNISLDLKKGRVIGIIGANGAGKSTLFMNIMGILRPSQGKIYYKQDPMTYGKSFLNNYRQQVGVVFQDPDKQIFFSNVFDDVAFALRNAGLDEILVNERVEEALRVMELLEVQKKPVHLLSYGQKKRVAIAGVLAMDPEVILMDEPSAGLDPAMKEGIVEIIRFLQNKGTKVVVSSHDMDFIYRITDYVYVLHQGRNRLEGSPEKVFLEEEIIRDCGLEIPWLIKVHRHMQVPVFKEESDLYHYWGEKSWKSS</sequence>
<keyword evidence="13" id="KW-1185">Reference proteome</keyword>
<dbReference type="SMART" id="SM00382">
    <property type="entry name" value="AAA"/>
    <property type="match status" value="1"/>
</dbReference>
<dbReference type="InterPro" id="IPR017871">
    <property type="entry name" value="ABC_transporter-like_CS"/>
</dbReference>
<evidence type="ECO:0000256" key="3">
    <source>
        <dbReference type="ARBA" id="ARBA00022448"/>
    </source>
</evidence>
<dbReference type="PANTHER" id="PTHR43553">
    <property type="entry name" value="HEAVY METAL TRANSPORTER"/>
    <property type="match status" value="1"/>
</dbReference>
<dbReference type="InterPro" id="IPR027417">
    <property type="entry name" value="P-loop_NTPase"/>
</dbReference>
<accession>A0A974XFC7</accession>
<dbReference type="InterPro" id="IPR003439">
    <property type="entry name" value="ABC_transporter-like_ATP-bd"/>
</dbReference>
<dbReference type="KEGG" id="alka:J0B03_01740"/>
<dbReference type="InterPro" id="IPR003593">
    <property type="entry name" value="AAA+_ATPase"/>
</dbReference>
<dbReference type="PROSITE" id="PS00211">
    <property type="entry name" value="ABC_TRANSPORTER_1"/>
    <property type="match status" value="1"/>
</dbReference>
<dbReference type="RefSeq" id="WP_207300173.1">
    <property type="nucleotide sequence ID" value="NZ_CP071444.1"/>
</dbReference>
<dbReference type="AlphaFoldDB" id="A0A974XFC7"/>
<dbReference type="GO" id="GO:0005524">
    <property type="term" value="F:ATP binding"/>
    <property type="evidence" value="ECO:0007669"/>
    <property type="project" value="UniProtKB-UniRule"/>
</dbReference>
<evidence type="ECO:0000256" key="2">
    <source>
        <dbReference type="ARBA" id="ARBA00005417"/>
    </source>
</evidence>
<keyword evidence="7" id="KW-1278">Translocase</keyword>